<organism evidence="3 4">
    <name type="scientific">Modicella reniformis</name>
    <dbReference type="NCBI Taxonomy" id="1440133"/>
    <lineage>
        <taxon>Eukaryota</taxon>
        <taxon>Fungi</taxon>
        <taxon>Fungi incertae sedis</taxon>
        <taxon>Mucoromycota</taxon>
        <taxon>Mortierellomycotina</taxon>
        <taxon>Mortierellomycetes</taxon>
        <taxon>Mortierellales</taxon>
        <taxon>Mortierellaceae</taxon>
        <taxon>Modicella</taxon>
    </lineage>
</organism>
<dbReference type="InterPro" id="IPR000014">
    <property type="entry name" value="PAS"/>
</dbReference>
<proteinExistence type="predicted"/>
<dbReference type="CDD" id="cd00130">
    <property type="entry name" value="PAS"/>
    <property type="match status" value="2"/>
</dbReference>
<evidence type="ECO:0000313" key="3">
    <source>
        <dbReference type="EMBL" id="KAF9924514.1"/>
    </source>
</evidence>
<reference evidence="3" key="1">
    <citation type="journal article" date="2020" name="Fungal Divers.">
        <title>Resolving the Mortierellaceae phylogeny through synthesis of multi-gene phylogenetics and phylogenomics.</title>
        <authorList>
            <person name="Vandepol N."/>
            <person name="Liber J."/>
            <person name="Desiro A."/>
            <person name="Na H."/>
            <person name="Kennedy M."/>
            <person name="Barry K."/>
            <person name="Grigoriev I.V."/>
            <person name="Miller A.N."/>
            <person name="O'Donnell K."/>
            <person name="Stajich J.E."/>
            <person name="Bonito G."/>
        </authorList>
    </citation>
    <scope>NUCLEOTIDE SEQUENCE</scope>
    <source>
        <strain evidence="3">MES-2147</strain>
    </source>
</reference>
<feature type="compositionally biased region" description="Basic and acidic residues" evidence="1">
    <location>
        <begin position="448"/>
        <end position="466"/>
    </location>
</feature>
<feature type="region of interest" description="Disordered" evidence="1">
    <location>
        <begin position="448"/>
        <end position="474"/>
    </location>
</feature>
<gene>
    <name evidence="3" type="ORF">BGZ65_008263</name>
</gene>
<dbReference type="NCBIfam" id="TIGR00229">
    <property type="entry name" value="sensory_box"/>
    <property type="match status" value="1"/>
</dbReference>
<dbReference type="Proteomes" id="UP000749646">
    <property type="component" value="Unassembled WGS sequence"/>
</dbReference>
<keyword evidence="4" id="KW-1185">Reference proteome</keyword>
<dbReference type="Pfam" id="PF08447">
    <property type="entry name" value="PAS_3"/>
    <property type="match status" value="1"/>
</dbReference>
<dbReference type="AlphaFoldDB" id="A0A9P6IJJ2"/>
<comment type="caution">
    <text evidence="3">The sequence shown here is derived from an EMBL/GenBank/DDBJ whole genome shotgun (WGS) entry which is preliminary data.</text>
</comment>
<feature type="domain" description="PAS" evidence="2">
    <location>
        <begin position="19"/>
        <end position="65"/>
    </location>
</feature>
<evidence type="ECO:0000259" key="2">
    <source>
        <dbReference type="PROSITE" id="PS50112"/>
    </source>
</evidence>
<protein>
    <recommendedName>
        <fullName evidence="2">PAS domain-containing protein</fullName>
    </recommendedName>
</protein>
<accession>A0A9P6IJJ2</accession>
<dbReference type="OrthoDB" id="447251at2759"/>
<dbReference type="SUPFAM" id="SSF55785">
    <property type="entry name" value="PYP-like sensor domain (PAS domain)"/>
    <property type="match status" value="2"/>
</dbReference>
<evidence type="ECO:0000313" key="4">
    <source>
        <dbReference type="Proteomes" id="UP000749646"/>
    </source>
</evidence>
<name>A0A9P6IJJ2_9FUNG</name>
<sequence length="474" mass="53548">MFQVDNFISFHDLTPEAVFLWASSSITAILGYEPDDVVGMEAYDVIHQEDIPYVKVTHQEGVLNEMVGTQLLLRMKAKDGSYVPCMVIFSLCYDYIVSCFTVVDQRAGAIRKVTTHSAAMTSIVGSREKEFERVRRHQDAFRGDTWNSNSLDPEPRICMLLNRFTRNLAIMYASPSCEMILKIDPELIVGKPFLLFIRSDDLTTFVEQVDLAKSSTVVTHMRFYFQSPNFQQEVPCEAMLFGAADAMIAIMRRCKPFIRTKPMITATMSSDYHASESSLGTSFSSSYNSYRSSRSFDNGNHRLQPHGYSSKISAYSSSTYSSSPTNSVSSSFSSSASASSAAYHKENRTYRTPLRGVAIGSINSIRNLDTEQNRLRPMTSLHVDESDIVDSETTLPPVYRLRKHHIEDAEVDLALEQGFRELDLDDDDYQGLDEEDEFEDGGIIEEMEIPKTQRHGSCEHSARLERQGYNGSYR</sequence>
<dbReference type="InterPro" id="IPR035965">
    <property type="entry name" value="PAS-like_dom_sf"/>
</dbReference>
<dbReference type="EMBL" id="JAAAHW010010581">
    <property type="protein sequence ID" value="KAF9924514.1"/>
    <property type="molecule type" value="Genomic_DNA"/>
</dbReference>
<dbReference type="PROSITE" id="PS50112">
    <property type="entry name" value="PAS"/>
    <property type="match status" value="1"/>
</dbReference>
<dbReference type="InterPro" id="IPR013655">
    <property type="entry name" value="PAS_fold_3"/>
</dbReference>
<evidence type="ECO:0000256" key="1">
    <source>
        <dbReference type="SAM" id="MobiDB-lite"/>
    </source>
</evidence>
<dbReference type="Gene3D" id="3.30.450.20">
    <property type="entry name" value="PAS domain"/>
    <property type="match status" value="2"/>
</dbReference>
<dbReference type="SMART" id="SM00091">
    <property type="entry name" value="PAS"/>
    <property type="match status" value="2"/>
</dbReference>